<gene>
    <name evidence="2" type="ORF">LNINA_LOCUS7158</name>
</gene>
<keyword evidence="1" id="KW-0472">Membrane</keyword>
<feature type="transmembrane region" description="Helical" evidence="1">
    <location>
        <begin position="46"/>
        <end position="70"/>
    </location>
</feature>
<dbReference type="EMBL" id="CAVLEF010000009">
    <property type="protein sequence ID" value="CAK1547700.1"/>
    <property type="molecule type" value="Genomic_DNA"/>
</dbReference>
<keyword evidence="1" id="KW-0812">Transmembrane</keyword>
<sequence length="117" mass="13016">MLMLNYMMFCSECARHPPCNFICLVLTVIGMSILVAAITCRIRTNLIFYAFIATAAVVFVCVLLACSSILIIELQTILGGRTVEIGESDYAIAAFMLYTSIIDLFLKIVQMLNLFDD</sequence>
<feature type="transmembrane region" description="Helical" evidence="1">
    <location>
        <begin position="90"/>
        <end position="109"/>
    </location>
</feature>
<keyword evidence="3" id="KW-1185">Reference proteome</keyword>
<evidence type="ECO:0000256" key="1">
    <source>
        <dbReference type="SAM" id="Phobius"/>
    </source>
</evidence>
<organism evidence="2 3">
    <name type="scientific">Leptosia nina</name>
    <dbReference type="NCBI Taxonomy" id="320188"/>
    <lineage>
        <taxon>Eukaryota</taxon>
        <taxon>Metazoa</taxon>
        <taxon>Ecdysozoa</taxon>
        <taxon>Arthropoda</taxon>
        <taxon>Hexapoda</taxon>
        <taxon>Insecta</taxon>
        <taxon>Pterygota</taxon>
        <taxon>Neoptera</taxon>
        <taxon>Endopterygota</taxon>
        <taxon>Lepidoptera</taxon>
        <taxon>Glossata</taxon>
        <taxon>Ditrysia</taxon>
        <taxon>Papilionoidea</taxon>
        <taxon>Pieridae</taxon>
        <taxon>Pierinae</taxon>
        <taxon>Leptosia</taxon>
    </lineage>
</organism>
<name>A0AAV1JFJ2_9NEOP</name>
<dbReference type="Proteomes" id="UP001497472">
    <property type="component" value="Unassembled WGS sequence"/>
</dbReference>
<proteinExistence type="predicted"/>
<comment type="caution">
    <text evidence="2">The sequence shown here is derived from an EMBL/GenBank/DDBJ whole genome shotgun (WGS) entry which is preliminary data.</text>
</comment>
<reference evidence="2 3" key="1">
    <citation type="submission" date="2023-11" db="EMBL/GenBank/DDBJ databases">
        <authorList>
            <person name="Okamura Y."/>
        </authorList>
    </citation>
    <scope>NUCLEOTIDE SEQUENCE [LARGE SCALE GENOMIC DNA]</scope>
</reference>
<dbReference type="AlphaFoldDB" id="A0AAV1JFJ2"/>
<evidence type="ECO:0000313" key="2">
    <source>
        <dbReference type="EMBL" id="CAK1547700.1"/>
    </source>
</evidence>
<protein>
    <submittedName>
        <fullName evidence="2">Uncharacterized protein</fullName>
    </submittedName>
</protein>
<accession>A0AAV1JFJ2</accession>
<evidence type="ECO:0000313" key="3">
    <source>
        <dbReference type="Proteomes" id="UP001497472"/>
    </source>
</evidence>
<keyword evidence="1" id="KW-1133">Transmembrane helix</keyword>
<feature type="transmembrane region" description="Helical" evidence="1">
    <location>
        <begin position="20"/>
        <end position="39"/>
    </location>
</feature>